<keyword evidence="2" id="KW-1185">Reference proteome</keyword>
<dbReference type="RefSeq" id="XP_033656665.1">
    <property type="nucleotide sequence ID" value="XM_033793924.1"/>
</dbReference>
<name>A0A6A6JTP3_WESOR</name>
<organism evidence="1 2">
    <name type="scientific">Westerdykella ornata</name>
    <dbReference type="NCBI Taxonomy" id="318751"/>
    <lineage>
        <taxon>Eukaryota</taxon>
        <taxon>Fungi</taxon>
        <taxon>Dikarya</taxon>
        <taxon>Ascomycota</taxon>
        <taxon>Pezizomycotina</taxon>
        <taxon>Dothideomycetes</taxon>
        <taxon>Pleosporomycetidae</taxon>
        <taxon>Pleosporales</taxon>
        <taxon>Sporormiaceae</taxon>
        <taxon>Westerdykella</taxon>
    </lineage>
</organism>
<dbReference type="Proteomes" id="UP000800097">
    <property type="component" value="Unassembled WGS sequence"/>
</dbReference>
<accession>A0A6A6JTP3</accession>
<protein>
    <submittedName>
        <fullName evidence="1">Uncharacterized protein</fullName>
    </submittedName>
</protein>
<dbReference type="AlphaFoldDB" id="A0A6A6JTP3"/>
<sequence>MTKRTRLINTSAEGAHACEERWRCHAATGATWSLLLIPIPLLTAHLSSSPPTVVFLGEAEVEDGSGMWDVGCGSCRS</sequence>
<evidence type="ECO:0000313" key="2">
    <source>
        <dbReference type="Proteomes" id="UP000800097"/>
    </source>
</evidence>
<gene>
    <name evidence="1" type="ORF">EI97DRAFT_228000</name>
</gene>
<dbReference type="EMBL" id="ML986487">
    <property type="protein sequence ID" value="KAF2279126.1"/>
    <property type="molecule type" value="Genomic_DNA"/>
</dbReference>
<dbReference type="GeneID" id="54547099"/>
<evidence type="ECO:0000313" key="1">
    <source>
        <dbReference type="EMBL" id="KAF2279126.1"/>
    </source>
</evidence>
<proteinExistence type="predicted"/>
<reference evidence="1" key="1">
    <citation type="journal article" date="2020" name="Stud. Mycol.">
        <title>101 Dothideomycetes genomes: a test case for predicting lifestyles and emergence of pathogens.</title>
        <authorList>
            <person name="Haridas S."/>
            <person name="Albert R."/>
            <person name="Binder M."/>
            <person name="Bloem J."/>
            <person name="Labutti K."/>
            <person name="Salamov A."/>
            <person name="Andreopoulos B."/>
            <person name="Baker S."/>
            <person name="Barry K."/>
            <person name="Bills G."/>
            <person name="Bluhm B."/>
            <person name="Cannon C."/>
            <person name="Castanera R."/>
            <person name="Culley D."/>
            <person name="Daum C."/>
            <person name="Ezra D."/>
            <person name="Gonzalez J."/>
            <person name="Henrissat B."/>
            <person name="Kuo A."/>
            <person name="Liang C."/>
            <person name="Lipzen A."/>
            <person name="Lutzoni F."/>
            <person name="Magnuson J."/>
            <person name="Mondo S."/>
            <person name="Nolan M."/>
            <person name="Ohm R."/>
            <person name="Pangilinan J."/>
            <person name="Park H.-J."/>
            <person name="Ramirez L."/>
            <person name="Alfaro M."/>
            <person name="Sun H."/>
            <person name="Tritt A."/>
            <person name="Yoshinaga Y."/>
            <person name="Zwiers L.-H."/>
            <person name="Turgeon B."/>
            <person name="Goodwin S."/>
            <person name="Spatafora J."/>
            <person name="Crous P."/>
            <person name="Grigoriev I."/>
        </authorList>
    </citation>
    <scope>NUCLEOTIDE SEQUENCE</scope>
    <source>
        <strain evidence="1">CBS 379.55</strain>
    </source>
</reference>